<accession>A0A917E5Y9</accession>
<sequence length="286" mass="31143">MYGRQYTRGMAMLGYALLAAVALVPVAANSAPIVAPVEVMVLGAYHFGNPGLDTHNVKVDSVLIPKRQRDLDRVAKALAMFRPTHVMVEMQSEAPDFAIAEYASFNDAMLAKEANEIVQIGYRTARQAGLKTVNGIDEQSKDGEPDYYPYSKVQETAAKFGQTAALEALGVPVVAWLKNFEAAQKTHSVGQMLLKMNDPAGIQGNMDSYYGMLAIGDRDAQTGADLNAAWYLRNAKIFGKLMQVAKPGDRVLVVYGGGHGFWLRHFAGLVPGYRNVDVLPYLAKAK</sequence>
<keyword evidence="1" id="KW-0732">Signal</keyword>
<dbReference type="AlphaFoldDB" id="A0A917E5Y9"/>
<gene>
    <name evidence="2" type="ORF">GCM10011529_10820</name>
</gene>
<dbReference type="Pfam" id="PF18950">
    <property type="entry name" value="DUF5694"/>
    <property type="match status" value="1"/>
</dbReference>
<dbReference type="InterPro" id="IPR043749">
    <property type="entry name" value="DUF5694"/>
</dbReference>
<reference evidence="2" key="2">
    <citation type="submission" date="2020-09" db="EMBL/GenBank/DDBJ databases">
        <authorList>
            <person name="Sun Q."/>
            <person name="Zhou Y."/>
        </authorList>
    </citation>
    <scope>NUCLEOTIDE SEQUENCE</scope>
    <source>
        <strain evidence="2">CGMCC 1.15519</strain>
    </source>
</reference>
<evidence type="ECO:0008006" key="4">
    <source>
        <dbReference type="Google" id="ProtNLM"/>
    </source>
</evidence>
<evidence type="ECO:0000256" key="1">
    <source>
        <dbReference type="SAM" id="SignalP"/>
    </source>
</evidence>
<organism evidence="2 3">
    <name type="scientific">Sandarakinorhabdus glacialis</name>
    <dbReference type="NCBI Taxonomy" id="1614636"/>
    <lineage>
        <taxon>Bacteria</taxon>
        <taxon>Pseudomonadati</taxon>
        <taxon>Pseudomonadota</taxon>
        <taxon>Alphaproteobacteria</taxon>
        <taxon>Sphingomonadales</taxon>
        <taxon>Sphingosinicellaceae</taxon>
        <taxon>Sandarakinorhabdus</taxon>
    </lineage>
</organism>
<feature type="signal peptide" evidence="1">
    <location>
        <begin position="1"/>
        <end position="30"/>
    </location>
</feature>
<dbReference type="Proteomes" id="UP000635071">
    <property type="component" value="Unassembled WGS sequence"/>
</dbReference>
<reference evidence="2" key="1">
    <citation type="journal article" date="2014" name="Int. J. Syst. Evol. Microbiol.">
        <title>Complete genome sequence of Corynebacterium casei LMG S-19264T (=DSM 44701T), isolated from a smear-ripened cheese.</title>
        <authorList>
            <consortium name="US DOE Joint Genome Institute (JGI-PGF)"/>
            <person name="Walter F."/>
            <person name="Albersmeier A."/>
            <person name="Kalinowski J."/>
            <person name="Ruckert C."/>
        </authorList>
    </citation>
    <scope>NUCLEOTIDE SEQUENCE</scope>
    <source>
        <strain evidence="2">CGMCC 1.15519</strain>
    </source>
</reference>
<dbReference type="EMBL" id="BMJM01000003">
    <property type="protein sequence ID" value="GGE06276.1"/>
    <property type="molecule type" value="Genomic_DNA"/>
</dbReference>
<feature type="chain" id="PRO_5037918518" description="TraB/GumN family protein" evidence="1">
    <location>
        <begin position="31"/>
        <end position="286"/>
    </location>
</feature>
<name>A0A917E5Y9_9SPHN</name>
<proteinExistence type="predicted"/>
<keyword evidence="3" id="KW-1185">Reference proteome</keyword>
<comment type="caution">
    <text evidence="2">The sequence shown here is derived from an EMBL/GenBank/DDBJ whole genome shotgun (WGS) entry which is preliminary data.</text>
</comment>
<evidence type="ECO:0000313" key="2">
    <source>
        <dbReference type="EMBL" id="GGE06276.1"/>
    </source>
</evidence>
<protein>
    <recommendedName>
        <fullName evidence="4">TraB/GumN family protein</fullName>
    </recommendedName>
</protein>
<evidence type="ECO:0000313" key="3">
    <source>
        <dbReference type="Proteomes" id="UP000635071"/>
    </source>
</evidence>